<dbReference type="AlphaFoldDB" id="E4YG47"/>
<reference evidence="2" key="1">
    <citation type="journal article" date="2010" name="Science">
        <title>Plasticity of animal genome architecture unmasked by rapid evolution of a pelagic tunicate.</title>
        <authorList>
            <person name="Denoeud F."/>
            <person name="Henriet S."/>
            <person name="Mungpakdee S."/>
            <person name="Aury J.M."/>
            <person name="Da Silva C."/>
            <person name="Brinkmann H."/>
            <person name="Mikhaleva J."/>
            <person name="Olsen L.C."/>
            <person name="Jubin C."/>
            <person name="Canestro C."/>
            <person name="Bouquet J.M."/>
            <person name="Danks G."/>
            <person name="Poulain J."/>
            <person name="Campsteijn C."/>
            <person name="Adamski M."/>
            <person name="Cross I."/>
            <person name="Yadetie F."/>
            <person name="Muffato M."/>
            <person name="Louis A."/>
            <person name="Butcher S."/>
            <person name="Tsagkogeorga G."/>
            <person name="Konrad A."/>
            <person name="Singh S."/>
            <person name="Jensen M.F."/>
            <person name="Cong E.H."/>
            <person name="Eikeseth-Otteraa H."/>
            <person name="Noel B."/>
            <person name="Anthouard V."/>
            <person name="Porcel B.M."/>
            <person name="Kachouri-Lafond R."/>
            <person name="Nishino A."/>
            <person name="Ugolini M."/>
            <person name="Chourrout P."/>
            <person name="Nishida H."/>
            <person name="Aasland R."/>
            <person name="Huzurbazar S."/>
            <person name="Westhof E."/>
            <person name="Delsuc F."/>
            <person name="Lehrach H."/>
            <person name="Reinhardt R."/>
            <person name="Weissenbach J."/>
            <person name="Roy S.W."/>
            <person name="Artiguenave F."/>
            <person name="Postlethwait J.H."/>
            <person name="Manak J.R."/>
            <person name="Thompson E.M."/>
            <person name="Jaillon O."/>
            <person name="Du Pasquier L."/>
            <person name="Boudinot P."/>
            <person name="Liberles D.A."/>
            <person name="Volff J.N."/>
            <person name="Philippe H."/>
            <person name="Lenhard B."/>
            <person name="Roest Crollius H."/>
            <person name="Wincker P."/>
            <person name="Chourrout D."/>
        </authorList>
    </citation>
    <scope>NUCLEOTIDE SEQUENCE [LARGE SCALE GENOMIC DNA]</scope>
</reference>
<accession>E4YG47</accession>
<keyword evidence="1" id="KW-0472">Membrane</keyword>
<dbReference type="EMBL" id="FN654510">
    <property type="protein sequence ID" value="CBY34471.1"/>
    <property type="molecule type" value="Genomic_DNA"/>
</dbReference>
<proteinExistence type="predicted"/>
<protein>
    <submittedName>
        <fullName evidence="2">Uncharacterized protein</fullName>
    </submittedName>
</protein>
<organism evidence="2">
    <name type="scientific">Oikopleura dioica</name>
    <name type="common">Tunicate</name>
    <dbReference type="NCBI Taxonomy" id="34765"/>
    <lineage>
        <taxon>Eukaryota</taxon>
        <taxon>Metazoa</taxon>
        <taxon>Chordata</taxon>
        <taxon>Tunicata</taxon>
        <taxon>Appendicularia</taxon>
        <taxon>Copelata</taxon>
        <taxon>Oikopleuridae</taxon>
        <taxon>Oikopleura</taxon>
    </lineage>
</organism>
<keyword evidence="1" id="KW-0812">Transmembrane</keyword>
<gene>
    <name evidence="2" type="ORF">GSOID_T00024495001</name>
</gene>
<sequence>MTECKRLQDKLDLQGMLNGFCEQDDIETLRDRYWGNQFKAGNCKMKWPCGNGDGSSAFSLFTNSPAAAAHQTFLLIFLFMTTFFFIYGRYLTIKLFGININHQKYGFSFA</sequence>
<feature type="transmembrane region" description="Helical" evidence="1">
    <location>
        <begin position="68"/>
        <end position="87"/>
    </location>
</feature>
<dbReference type="Proteomes" id="UP000011014">
    <property type="component" value="Unassembled WGS sequence"/>
</dbReference>
<name>E4YG47_OIKDI</name>
<evidence type="ECO:0000313" key="2">
    <source>
        <dbReference type="EMBL" id="CBY34471.1"/>
    </source>
</evidence>
<keyword evidence="1" id="KW-1133">Transmembrane helix</keyword>
<evidence type="ECO:0000256" key="1">
    <source>
        <dbReference type="SAM" id="Phobius"/>
    </source>
</evidence>